<gene>
    <name evidence="3" type="ORF">CSUI_006806</name>
</gene>
<comment type="caution">
    <text evidence="3">The sequence shown here is derived from an EMBL/GenBank/DDBJ whole genome shotgun (WGS) entry which is preliminary data.</text>
</comment>
<dbReference type="Proteomes" id="UP000221165">
    <property type="component" value="Unassembled WGS sequence"/>
</dbReference>
<evidence type="ECO:0000313" key="4">
    <source>
        <dbReference type="Proteomes" id="UP000221165"/>
    </source>
</evidence>
<accession>A0A2C6KT74</accession>
<evidence type="ECO:0008006" key="5">
    <source>
        <dbReference type="Google" id="ProtNLM"/>
    </source>
</evidence>
<evidence type="ECO:0000256" key="1">
    <source>
        <dbReference type="SAM" id="MobiDB-lite"/>
    </source>
</evidence>
<sequence>MSVSREKWKEQQVVCMYGDDKKEVGTPPPCCLEWSPGPPSLSYSVVFALFVLSIPPSAFLLRLQRNHENPLRRRSRSTVFPPPPSSSVSSSLYVCLSVSGLLSFFVFSVLNVSSLTVRIAECLCEGAFFPSPKLVISTQMRTKHSIVHDENDISKEKKVKDSNGRKRGKMSIESSSFSLFESSRTSSKSYCSAVTPLLPDLSQVGRSPPPREVSLAGLVGRSEMSLGNAKEEES</sequence>
<dbReference type="VEuPathDB" id="ToxoDB:CSUI_006806"/>
<dbReference type="AlphaFoldDB" id="A0A2C6KT74"/>
<name>A0A2C6KT74_9APIC</name>
<keyword evidence="2" id="KW-0472">Membrane</keyword>
<proteinExistence type="predicted"/>
<organism evidence="3 4">
    <name type="scientific">Cystoisospora suis</name>
    <dbReference type="NCBI Taxonomy" id="483139"/>
    <lineage>
        <taxon>Eukaryota</taxon>
        <taxon>Sar</taxon>
        <taxon>Alveolata</taxon>
        <taxon>Apicomplexa</taxon>
        <taxon>Conoidasida</taxon>
        <taxon>Coccidia</taxon>
        <taxon>Eucoccidiorida</taxon>
        <taxon>Eimeriorina</taxon>
        <taxon>Sarcocystidae</taxon>
        <taxon>Cystoisospora</taxon>
    </lineage>
</organism>
<feature type="transmembrane region" description="Helical" evidence="2">
    <location>
        <begin position="41"/>
        <end position="63"/>
    </location>
</feature>
<protein>
    <recommendedName>
        <fullName evidence="5">Transmembrane protein</fullName>
    </recommendedName>
</protein>
<keyword evidence="2" id="KW-1133">Transmembrane helix</keyword>
<reference evidence="3 4" key="1">
    <citation type="journal article" date="2017" name="Int. J. Parasitol.">
        <title>The genome of the protozoan parasite Cystoisospora suis and a reverse vaccinology approach to identify vaccine candidates.</title>
        <authorList>
            <person name="Palmieri N."/>
            <person name="Shrestha A."/>
            <person name="Ruttkowski B."/>
            <person name="Beck T."/>
            <person name="Vogl C."/>
            <person name="Tomley F."/>
            <person name="Blake D.P."/>
            <person name="Joachim A."/>
        </authorList>
    </citation>
    <scope>NUCLEOTIDE SEQUENCE [LARGE SCALE GENOMIC DNA]</scope>
    <source>
        <strain evidence="3 4">Wien I</strain>
    </source>
</reference>
<evidence type="ECO:0000313" key="3">
    <source>
        <dbReference type="EMBL" id="PHJ19366.1"/>
    </source>
</evidence>
<dbReference type="RefSeq" id="XP_067921067.1">
    <property type="nucleotide sequence ID" value="XM_068066958.1"/>
</dbReference>
<dbReference type="GeneID" id="94430169"/>
<feature type="region of interest" description="Disordered" evidence="1">
    <location>
        <begin position="201"/>
        <end position="234"/>
    </location>
</feature>
<keyword evidence="2" id="KW-0812">Transmembrane</keyword>
<evidence type="ECO:0000256" key="2">
    <source>
        <dbReference type="SAM" id="Phobius"/>
    </source>
</evidence>
<dbReference type="EMBL" id="MIGC01003501">
    <property type="protein sequence ID" value="PHJ19366.1"/>
    <property type="molecule type" value="Genomic_DNA"/>
</dbReference>
<keyword evidence="4" id="KW-1185">Reference proteome</keyword>